<feature type="chain" id="PRO_5032784510" evidence="1">
    <location>
        <begin position="19"/>
        <end position="97"/>
    </location>
</feature>
<keyword evidence="3" id="KW-1185">Reference proteome</keyword>
<dbReference type="OrthoDB" id="8256421at2"/>
<dbReference type="AlphaFoldDB" id="A0A844T9W4"/>
<accession>A0A844T9W4</accession>
<proteinExistence type="predicted"/>
<protein>
    <submittedName>
        <fullName evidence="2">Uncharacterized protein</fullName>
    </submittedName>
</protein>
<feature type="signal peptide" evidence="1">
    <location>
        <begin position="1"/>
        <end position="18"/>
    </location>
</feature>
<comment type="caution">
    <text evidence="2">The sequence shown here is derived from an EMBL/GenBank/DDBJ whole genome shotgun (WGS) entry which is preliminary data.</text>
</comment>
<keyword evidence="1" id="KW-0732">Signal</keyword>
<evidence type="ECO:0000256" key="1">
    <source>
        <dbReference type="SAM" id="SignalP"/>
    </source>
</evidence>
<name>A0A844T9W4_9BRAD</name>
<dbReference type="EMBL" id="WQNE01000014">
    <property type="protein sequence ID" value="MVT75016.1"/>
    <property type="molecule type" value="Genomic_DNA"/>
</dbReference>
<evidence type="ECO:0000313" key="3">
    <source>
        <dbReference type="Proteomes" id="UP000449969"/>
    </source>
</evidence>
<sequence>MSSTEWTRMAITSGIALAAMSFLAIDAVTDVNPVEIAKRAEMVQASIADAAASQQQRVVAVHAWMRGSDQKPHSVMYRSCPQDHVHGPKPVDIDRGV</sequence>
<gene>
    <name evidence="2" type="ORF">GPL20_18590</name>
</gene>
<reference evidence="2 3" key="1">
    <citation type="submission" date="2019-12" db="EMBL/GenBank/DDBJ databases">
        <title>Draft genome sequences Bradyrhizobium cajani AMBPC1010, Bradyrhizobium pachyrhizi AMBPC1040 and Bradyrhizobium yuanmingense ALSPC3051, three plant growth promoting strains isolated from nodules of Cajanus cajan L. in Dominican Republic.</title>
        <authorList>
            <person name="Flores-Felix J.D."/>
            <person name="Araujo J."/>
            <person name="Diaz-Alcantara C."/>
            <person name="Gonzalez-Andres F."/>
            <person name="Velazquez E."/>
        </authorList>
    </citation>
    <scope>NUCLEOTIDE SEQUENCE [LARGE SCALE GENOMIC DNA]</scope>
    <source>
        <strain evidence="2 3">1010</strain>
    </source>
</reference>
<dbReference type="Proteomes" id="UP000449969">
    <property type="component" value="Unassembled WGS sequence"/>
</dbReference>
<evidence type="ECO:0000313" key="2">
    <source>
        <dbReference type="EMBL" id="MVT75016.1"/>
    </source>
</evidence>
<organism evidence="2 3">
    <name type="scientific">Bradyrhizobium cajani</name>
    <dbReference type="NCBI Taxonomy" id="1928661"/>
    <lineage>
        <taxon>Bacteria</taxon>
        <taxon>Pseudomonadati</taxon>
        <taxon>Pseudomonadota</taxon>
        <taxon>Alphaproteobacteria</taxon>
        <taxon>Hyphomicrobiales</taxon>
        <taxon>Nitrobacteraceae</taxon>
        <taxon>Bradyrhizobium</taxon>
    </lineage>
</organism>